<gene>
    <name evidence="3" type="ORF">SAMN06265355_10234</name>
</gene>
<protein>
    <submittedName>
        <fullName evidence="3">Uncharacterized protein</fullName>
    </submittedName>
</protein>
<keyword evidence="4" id="KW-1185">Reference proteome</keyword>
<evidence type="ECO:0000313" key="4">
    <source>
        <dbReference type="Proteomes" id="UP000198420"/>
    </source>
</evidence>
<sequence>MAALTDIAKSGADALGGARFTLVNVLPGTLLASFVAVLYRSHAFDFDRRINLHDVLPSKNDTAAVTIVFVFALFLIGILLRPFQVALVQMLEGYVNPRPLQYLYALGVERHRRARHTASIQQDHLDEEEAEPPRTLRAAAVGARREQRRRRLSARADRVLDRYPEADDLLMPTLLGNVLRQGEEAAGRPYGLDAMAAYPRMYPSVSALLRADIGRQLDLIAATATLCVAFASATAVSLPLLLRPDLWRLVPLVTLMLAVVSYRGAVRASAEHAVLLATAFDLHRFDIPKALHLALPETPEGELRLNRSLTAFLKERQSLAESGLGQEFFVHPGDPPAG</sequence>
<feature type="transmembrane region" description="Helical" evidence="2">
    <location>
        <begin position="62"/>
        <end position="80"/>
    </location>
</feature>
<keyword evidence="2" id="KW-1133">Transmembrane helix</keyword>
<feature type="transmembrane region" description="Helical" evidence="2">
    <location>
        <begin position="21"/>
        <end position="42"/>
    </location>
</feature>
<evidence type="ECO:0000256" key="2">
    <source>
        <dbReference type="SAM" id="Phobius"/>
    </source>
</evidence>
<dbReference type="Proteomes" id="UP000198420">
    <property type="component" value="Unassembled WGS sequence"/>
</dbReference>
<feature type="region of interest" description="Disordered" evidence="1">
    <location>
        <begin position="118"/>
        <end position="141"/>
    </location>
</feature>
<organism evidence="3 4">
    <name type="scientific">Actinomadura mexicana</name>
    <dbReference type="NCBI Taxonomy" id="134959"/>
    <lineage>
        <taxon>Bacteria</taxon>
        <taxon>Bacillati</taxon>
        <taxon>Actinomycetota</taxon>
        <taxon>Actinomycetes</taxon>
        <taxon>Streptosporangiales</taxon>
        <taxon>Thermomonosporaceae</taxon>
        <taxon>Actinomadura</taxon>
    </lineage>
</organism>
<dbReference type="AlphaFoldDB" id="A0A238VLF1"/>
<dbReference type="EMBL" id="FZNP01000002">
    <property type="protein sequence ID" value="SNR35202.1"/>
    <property type="molecule type" value="Genomic_DNA"/>
</dbReference>
<evidence type="ECO:0000313" key="3">
    <source>
        <dbReference type="EMBL" id="SNR35202.1"/>
    </source>
</evidence>
<reference evidence="4" key="1">
    <citation type="submission" date="2017-06" db="EMBL/GenBank/DDBJ databases">
        <authorList>
            <person name="Varghese N."/>
            <person name="Submissions S."/>
        </authorList>
    </citation>
    <scope>NUCLEOTIDE SEQUENCE [LARGE SCALE GENOMIC DNA]</scope>
    <source>
        <strain evidence="4">DSM 44485</strain>
    </source>
</reference>
<accession>A0A238VLF1</accession>
<evidence type="ECO:0000256" key="1">
    <source>
        <dbReference type="SAM" id="MobiDB-lite"/>
    </source>
</evidence>
<keyword evidence="2" id="KW-0812">Transmembrane</keyword>
<feature type="transmembrane region" description="Helical" evidence="2">
    <location>
        <begin position="219"/>
        <end position="240"/>
    </location>
</feature>
<name>A0A238VLF1_9ACTN</name>
<proteinExistence type="predicted"/>
<keyword evidence="2" id="KW-0472">Membrane</keyword>